<sequence>MTDLGYKPLKGKLLLSDGADWVCTLSTGEVWPSGTAVWCQIGEQRWDAIVTPVTGTAAFTVESEITDSIASGTPYTIYLQFPGTPSVEYAWFEDVVRRTR</sequence>
<evidence type="ECO:0000259" key="1">
    <source>
        <dbReference type="Pfam" id="PF23926"/>
    </source>
</evidence>
<protein>
    <recommendedName>
        <fullName evidence="1">LtfC/p132/Gp6 beta-sandwich domain-containing protein</fullName>
    </recommendedName>
</protein>
<evidence type="ECO:0000313" key="2">
    <source>
        <dbReference type="EMBL" id="UTN92943.1"/>
    </source>
</evidence>
<dbReference type="KEGG" id="vg:80018926"/>
<dbReference type="Proteomes" id="UP001060355">
    <property type="component" value="Segment"/>
</dbReference>
<feature type="domain" description="LtfC/p132/Gp6 beta-sandwich" evidence="1">
    <location>
        <begin position="8"/>
        <end position="98"/>
    </location>
</feature>
<evidence type="ECO:0000313" key="3">
    <source>
        <dbReference type="Proteomes" id="UP001060355"/>
    </source>
</evidence>
<gene>
    <name evidence="2" type="primary">24</name>
    <name evidence="2" type="ORF">SEA_FINKLE_24</name>
</gene>
<reference evidence="2" key="1">
    <citation type="submission" date="2022-05" db="EMBL/GenBank/DDBJ databases">
        <authorList>
            <person name="Ashby S."/>
            <person name="Bressette G."/>
            <person name="Brown S."/>
            <person name="Charles S."/>
            <person name="Neely M.N."/>
            <person name="Molloy S.D."/>
            <person name="Garlena R.A."/>
            <person name="Russell D.A."/>
            <person name="Jacobs-Sera D."/>
            <person name="Hatfull G.F."/>
        </authorList>
    </citation>
    <scope>NUCLEOTIDE SEQUENCE</scope>
</reference>
<name>A0A9E7NK95_9CAUD</name>
<dbReference type="GeneID" id="80018926"/>
<keyword evidence="3" id="KW-1185">Reference proteome</keyword>
<dbReference type="EMBL" id="ON456347">
    <property type="protein sequence ID" value="UTN92943.1"/>
    <property type="molecule type" value="Genomic_DNA"/>
</dbReference>
<accession>A0A9E7NK95</accession>
<organism evidence="2 3">
    <name type="scientific">Gordonia phage Finkle</name>
    <dbReference type="NCBI Taxonomy" id="2926099"/>
    <lineage>
        <taxon>Viruses</taxon>
        <taxon>Duplodnaviria</taxon>
        <taxon>Heunggongvirae</taxon>
        <taxon>Uroviricota</taxon>
        <taxon>Caudoviricetes</taxon>
        <taxon>Finkelvirus</taxon>
        <taxon>Finkelvirus finkel</taxon>
    </lineage>
</organism>
<dbReference type="Pfam" id="PF23926">
    <property type="entry name" value="LtfC"/>
    <property type="match status" value="1"/>
</dbReference>
<dbReference type="RefSeq" id="YP_010754337.1">
    <property type="nucleotide sequence ID" value="NC_073459.1"/>
</dbReference>
<proteinExistence type="predicted"/>
<dbReference type="InterPro" id="IPR055688">
    <property type="entry name" value="LtfC/p132/Gp6_b-sand"/>
</dbReference>